<name>A0A819B4A3_9BILA</name>
<evidence type="ECO:0000313" key="2">
    <source>
        <dbReference type="EMBL" id="CAF0792143.1"/>
    </source>
</evidence>
<sequence length="117" mass="12924">MATSLAGRYLLSFTTFLTLAWLCTCGVLPYWKAFQPVDKIDLGGFGKTFSTIQGFFNKATELFSIFSIDIGIVYSCFNGQTCALNRDIKQIPFVRLPEDKHVAVLGFGLSLLAISLL</sequence>
<evidence type="ECO:0000313" key="7">
    <source>
        <dbReference type="Proteomes" id="UP000663844"/>
    </source>
</evidence>
<reference evidence="4" key="1">
    <citation type="submission" date="2021-02" db="EMBL/GenBank/DDBJ databases">
        <authorList>
            <person name="Nowell W R."/>
        </authorList>
    </citation>
    <scope>NUCLEOTIDE SEQUENCE</scope>
</reference>
<dbReference type="EMBL" id="CAJOAZ010001245">
    <property type="protein sequence ID" value="CAF3787998.1"/>
    <property type="molecule type" value="Genomic_DNA"/>
</dbReference>
<dbReference type="Proteomes" id="UP000663860">
    <property type="component" value="Unassembled WGS sequence"/>
</dbReference>
<dbReference type="Proteomes" id="UP000663844">
    <property type="component" value="Unassembled WGS sequence"/>
</dbReference>
<dbReference type="EMBL" id="CAJOAY010001680">
    <property type="protein sequence ID" value="CAF3873706.1"/>
    <property type="molecule type" value="Genomic_DNA"/>
</dbReference>
<protein>
    <submittedName>
        <fullName evidence="4">Uncharacterized protein</fullName>
    </submittedName>
</protein>
<evidence type="ECO:0000313" key="6">
    <source>
        <dbReference type="EMBL" id="CAF4077696.1"/>
    </source>
</evidence>
<proteinExistence type="predicted"/>
<comment type="caution">
    <text evidence="4">The sequence shown here is derived from an EMBL/GenBank/DDBJ whole genome shotgun (WGS) entry which is preliminary data.</text>
</comment>
<gene>
    <name evidence="1" type="ORF">IZO911_LOCUS6210</name>
    <name evidence="2" type="ORF">JYZ213_LOCUS4789</name>
    <name evidence="6" type="ORF">KXQ929_LOCUS33150</name>
    <name evidence="5" type="ORF">OKA104_LOCUS22749</name>
    <name evidence="4" type="ORF">OXD698_LOCUS17506</name>
    <name evidence="3" type="ORF">VCS650_LOCUS38156</name>
</gene>
<dbReference type="EMBL" id="CAJNOE010000038">
    <property type="protein sequence ID" value="CAF0787542.1"/>
    <property type="molecule type" value="Genomic_DNA"/>
</dbReference>
<dbReference type="AlphaFoldDB" id="A0A819B4A3"/>
<evidence type="ECO:0000313" key="3">
    <source>
        <dbReference type="EMBL" id="CAF1428612.1"/>
    </source>
</evidence>
<dbReference type="Proteomes" id="UP000663891">
    <property type="component" value="Unassembled WGS sequence"/>
</dbReference>
<evidence type="ECO:0000313" key="1">
    <source>
        <dbReference type="EMBL" id="CAF0787542.1"/>
    </source>
</evidence>
<evidence type="ECO:0000313" key="5">
    <source>
        <dbReference type="EMBL" id="CAF3873706.1"/>
    </source>
</evidence>
<evidence type="ECO:0000313" key="4">
    <source>
        <dbReference type="EMBL" id="CAF3787998.1"/>
    </source>
</evidence>
<accession>A0A819B4A3</accession>
<organism evidence="4 7">
    <name type="scientific">Adineta steineri</name>
    <dbReference type="NCBI Taxonomy" id="433720"/>
    <lineage>
        <taxon>Eukaryota</taxon>
        <taxon>Metazoa</taxon>
        <taxon>Spiralia</taxon>
        <taxon>Gnathifera</taxon>
        <taxon>Rotifera</taxon>
        <taxon>Eurotatoria</taxon>
        <taxon>Bdelloidea</taxon>
        <taxon>Adinetida</taxon>
        <taxon>Adinetidae</taxon>
        <taxon>Adineta</taxon>
    </lineage>
</organism>
<dbReference type="Proteomes" id="UP000663868">
    <property type="component" value="Unassembled WGS sequence"/>
</dbReference>
<dbReference type="EMBL" id="CAJNON010001106">
    <property type="protein sequence ID" value="CAF1428612.1"/>
    <property type="molecule type" value="Genomic_DNA"/>
</dbReference>
<dbReference type="EMBL" id="CAJNOG010000027">
    <property type="protein sequence ID" value="CAF0792143.1"/>
    <property type="molecule type" value="Genomic_DNA"/>
</dbReference>
<dbReference type="Proteomes" id="UP000663845">
    <property type="component" value="Unassembled WGS sequence"/>
</dbReference>
<dbReference type="Proteomes" id="UP000663881">
    <property type="component" value="Unassembled WGS sequence"/>
</dbReference>
<dbReference type="EMBL" id="CAJOBB010004170">
    <property type="protein sequence ID" value="CAF4077696.1"/>
    <property type="molecule type" value="Genomic_DNA"/>
</dbReference>